<dbReference type="AlphaFoldDB" id="K0R1X9"/>
<evidence type="ECO:0000313" key="2">
    <source>
        <dbReference type="EMBL" id="EJK46528.1"/>
    </source>
</evidence>
<dbReference type="Gene3D" id="3.30.710.10">
    <property type="entry name" value="Potassium Channel Kv1.1, Chain A"/>
    <property type="match status" value="2"/>
</dbReference>
<dbReference type="CDD" id="cd00121">
    <property type="entry name" value="MATH"/>
    <property type="match status" value="2"/>
</dbReference>
<evidence type="ECO:0000259" key="1">
    <source>
        <dbReference type="PROSITE" id="PS50144"/>
    </source>
</evidence>
<dbReference type="InterPro" id="IPR045005">
    <property type="entry name" value="BPM1-6"/>
</dbReference>
<sequence>MRSSSNEIEEIHVGTKPGPLSDWAIKKIHFHGFAGLPTTRNVAVTSPEFSCFGHKWMVQIYPGGNDPFTIGGYAAVFLYNQSSESIQAHYKIVMKHPTDPTLRPFEFGSGLMVTFPEEARSGNGQHNFAKRETMLALAHLNNGTLTLEIHLRSYRRAATSFVPPNPICNNMLKGFDNEEMSDVSFEVGGAVESAARRRLRKRAKTTATTFHASHLILRLNAPSLADMCEPGDEAAVPVSGVEPEVFRSVLYFCYGGTVSEEELSGNSKAIIEAADRFGIVDLKLQAEAVLAKQTEITVDNMLDNLLYANSKNLAFFQEKIMDFVAENGNKIVGRVSFSSVPSELMSDLLTAVARGQKSTSEAAPEDDLKLMRVGELRRPLEPARPSFWNPTLTDIAVPSLATIIPGWNTFEFEDGRRSQSCRRRAHGHTAGSSLRLGDEEGSLSWIRGTADTREVAVKSPEFSCFGHQWRVEIYPVGHKDSKEGYVADFLHNESLESIEAYNQIVLKHPTKQAKRHFKTGSVDKMETFTPEGSVKGSWGTPYFAKRETMLTYLNNGTFTLKIHLRTYKQAAESASFVQSNPICNNMLKGFNNEEMSDVTFEVGGEFESSSNRRKRAKTTATTFHACHAILRFNAPALADMCNPGAEVAVPINGVEPEVFKMLLYFCYGGTVREEELAANAKTIIEAADRFGIVNLKLLAEAVLTEQTEITVDNMLDNLLYANSKNLALFQEKIMDFVAKNGDNIVEKVSFSSVPGEFISDILTSFYKGRNLLVRARLRMI</sequence>
<dbReference type="PANTHER" id="PTHR26379:SF187">
    <property type="entry name" value="OS07G0655300 PROTEIN"/>
    <property type="match status" value="1"/>
</dbReference>
<dbReference type="InterPro" id="IPR008974">
    <property type="entry name" value="TRAF-like"/>
</dbReference>
<dbReference type="PANTHER" id="PTHR26379">
    <property type="entry name" value="BTB/POZ AND MATH DOMAIN-CONTAINING PROTEIN 1"/>
    <property type="match status" value="1"/>
</dbReference>
<dbReference type="GO" id="GO:0016567">
    <property type="term" value="P:protein ubiquitination"/>
    <property type="evidence" value="ECO:0007669"/>
    <property type="project" value="InterPro"/>
</dbReference>
<reference evidence="2 3" key="1">
    <citation type="journal article" date="2012" name="Genome Biol.">
        <title>Genome and low-iron response of an oceanic diatom adapted to chronic iron limitation.</title>
        <authorList>
            <person name="Lommer M."/>
            <person name="Specht M."/>
            <person name="Roy A.S."/>
            <person name="Kraemer L."/>
            <person name="Andreson R."/>
            <person name="Gutowska M.A."/>
            <person name="Wolf J."/>
            <person name="Bergner S.V."/>
            <person name="Schilhabel M.B."/>
            <person name="Klostermeier U.C."/>
            <person name="Beiko R.G."/>
            <person name="Rosenstiel P."/>
            <person name="Hippler M."/>
            <person name="Laroche J."/>
        </authorList>
    </citation>
    <scope>NUCLEOTIDE SEQUENCE [LARGE SCALE GENOMIC DNA]</scope>
    <source>
        <strain evidence="2 3">CCMP1005</strain>
    </source>
</reference>
<keyword evidence="3" id="KW-1185">Reference proteome</keyword>
<dbReference type="Pfam" id="PF00651">
    <property type="entry name" value="BTB"/>
    <property type="match status" value="2"/>
</dbReference>
<dbReference type="Pfam" id="PF22486">
    <property type="entry name" value="MATH_2"/>
    <property type="match status" value="1"/>
</dbReference>
<gene>
    <name evidence="2" type="ORF">THAOC_34800</name>
</gene>
<dbReference type="SUPFAM" id="SSF54695">
    <property type="entry name" value="POZ domain"/>
    <property type="match status" value="2"/>
</dbReference>
<dbReference type="OrthoDB" id="45051at2759"/>
<proteinExistence type="predicted"/>
<name>K0R1X9_THAOC</name>
<dbReference type="Proteomes" id="UP000266841">
    <property type="component" value="Unassembled WGS sequence"/>
</dbReference>
<comment type="caution">
    <text evidence="2">The sequence shown here is derived from an EMBL/GenBank/DDBJ whole genome shotgun (WGS) entry which is preliminary data.</text>
</comment>
<dbReference type="SUPFAM" id="SSF49599">
    <property type="entry name" value="TRAF domain-like"/>
    <property type="match status" value="2"/>
</dbReference>
<dbReference type="Gene3D" id="2.60.210.10">
    <property type="entry name" value="Apoptosis, Tumor Necrosis Factor Receptor Associated Protein 2, Chain A"/>
    <property type="match status" value="2"/>
</dbReference>
<protein>
    <recommendedName>
        <fullName evidence="1">MATH domain-containing protein</fullName>
    </recommendedName>
</protein>
<dbReference type="InterPro" id="IPR000210">
    <property type="entry name" value="BTB/POZ_dom"/>
</dbReference>
<dbReference type="InterPro" id="IPR011333">
    <property type="entry name" value="SKP1/BTB/POZ_sf"/>
</dbReference>
<accession>K0R1X9</accession>
<dbReference type="InterPro" id="IPR002083">
    <property type="entry name" value="MATH/TRAF_dom"/>
</dbReference>
<dbReference type="SMART" id="SM00225">
    <property type="entry name" value="BTB"/>
    <property type="match status" value="2"/>
</dbReference>
<organism evidence="2 3">
    <name type="scientific">Thalassiosira oceanica</name>
    <name type="common">Marine diatom</name>
    <dbReference type="NCBI Taxonomy" id="159749"/>
    <lineage>
        <taxon>Eukaryota</taxon>
        <taxon>Sar</taxon>
        <taxon>Stramenopiles</taxon>
        <taxon>Ochrophyta</taxon>
        <taxon>Bacillariophyta</taxon>
        <taxon>Coscinodiscophyceae</taxon>
        <taxon>Thalassiosirophycidae</taxon>
        <taxon>Thalassiosirales</taxon>
        <taxon>Thalassiosiraceae</taxon>
        <taxon>Thalassiosira</taxon>
    </lineage>
</organism>
<dbReference type="PROSITE" id="PS50144">
    <property type="entry name" value="MATH"/>
    <property type="match status" value="1"/>
</dbReference>
<feature type="domain" description="MATH" evidence="1">
    <location>
        <begin position="440"/>
        <end position="564"/>
    </location>
</feature>
<dbReference type="EMBL" id="AGNL01047700">
    <property type="protein sequence ID" value="EJK46528.1"/>
    <property type="molecule type" value="Genomic_DNA"/>
</dbReference>
<evidence type="ECO:0000313" key="3">
    <source>
        <dbReference type="Proteomes" id="UP000266841"/>
    </source>
</evidence>